<evidence type="ECO:0000256" key="4">
    <source>
        <dbReference type="SAM" id="MobiDB-lite"/>
    </source>
</evidence>
<dbReference type="RefSeq" id="WP_005204021.1">
    <property type="nucleotide sequence ID" value="NZ_BAFC01000044.1"/>
</dbReference>
<evidence type="ECO:0000259" key="5">
    <source>
        <dbReference type="PROSITE" id="PS51071"/>
    </source>
</evidence>
<keyword evidence="7" id="KW-1185">Reference proteome</keyword>
<sequence>MTEFATLEGTVAQRIRRIRHSLAPGEMRVVEALVESYPTAGLVPIAQLAAEADVSAPTALRLVGKLGFAGYGAFQEALRAEVQTRLFSPVAVYPAADEAGEESMLTAASTLYGDGVRWTMTNLPVDEVRETVTALADASRPVIVSGGRFSSVLATQLARYLHMLRPGVHEVEPTSGDLMASLIDVDERTIAVVFDFRRYQQSTIDWALAVTERGAQLAVVTDMYLSPLASSANAVFPVSHSGLGPFDSMAHGFMLVELLVSLVAKELGEPARDRLAEFEQLQLAEEQERRQTGRARAHVKNEPKGSR</sequence>
<evidence type="ECO:0000313" key="7">
    <source>
        <dbReference type="Proteomes" id="UP000005845"/>
    </source>
</evidence>
<evidence type="ECO:0000313" key="6">
    <source>
        <dbReference type="EMBL" id="GAB38348.1"/>
    </source>
</evidence>
<dbReference type="Pfam" id="PF01418">
    <property type="entry name" value="HTH_6"/>
    <property type="match status" value="1"/>
</dbReference>
<dbReference type="GO" id="GO:0003700">
    <property type="term" value="F:DNA-binding transcription factor activity"/>
    <property type="evidence" value="ECO:0007669"/>
    <property type="project" value="InterPro"/>
</dbReference>
<dbReference type="InterPro" id="IPR035472">
    <property type="entry name" value="RpiR-like_SIS"/>
</dbReference>
<dbReference type="GO" id="GO:1901135">
    <property type="term" value="P:carbohydrate derivative metabolic process"/>
    <property type="evidence" value="ECO:0007669"/>
    <property type="project" value="InterPro"/>
</dbReference>
<feature type="region of interest" description="Disordered" evidence="4">
    <location>
        <begin position="286"/>
        <end position="307"/>
    </location>
</feature>
<dbReference type="InterPro" id="IPR047640">
    <property type="entry name" value="RpiR-like"/>
</dbReference>
<comment type="caution">
    <text evidence="6">The sequence shown here is derived from an EMBL/GenBank/DDBJ whole genome shotgun (WGS) entry which is preliminary data.</text>
</comment>
<dbReference type="InterPro" id="IPR009057">
    <property type="entry name" value="Homeodomain-like_sf"/>
</dbReference>
<keyword evidence="2" id="KW-0238">DNA-binding</keyword>
<dbReference type="PANTHER" id="PTHR30514">
    <property type="entry name" value="GLUCOKINASE"/>
    <property type="match status" value="1"/>
</dbReference>
<dbReference type="GO" id="GO:0003677">
    <property type="term" value="F:DNA binding"/>
    <property type="evidence" value="ECO:0007669"/>
    <property type="project" value="UniProtKB-KW"/>
</dbReference>
<dbReference type="eggNOG" id="COG1737">
    <property type="taxonomic scope" value="Bacteria"/>
</dbReference>
<dbReference type="CDD" id="cd05013">
    <property type="entry name" value="SIS_RpiR"/>
    <property type="match status" value="1"/>
</dbReference>
<dbReference type="PANTHER" id="PTHR30514:SF18">
    <property type="entry name" value="RPIR-FAMILY TRANSCRIPTIONAL REGULATOR"/>
    <property type="match status" value="1"/>
</dbReference>
<evidence type="ECO:0000256" key="1">
    <source>
        <dbReference type="ARBA" id="ARBA00023015"/>
    </source>
</evidence>
<dbReference type="SUPFAM" id="SSF46689">
    <property type="entry name" value="Homeodomain-like"/>
    <property type="match status" value="1"/>
</dbReference>
<evidence type="ECO:0000256" key="2">
    <source>
        <dbReference type="ARBA" id="ARBA00023125"/>
    </source>
</evidence>
<dbReference type="SUPFAM" id="SSF53697">
    <property type="entry name" value="SIS domain"/>
    <property type="match status" value="1"/>
</dbReference>
<dbReference type="InterPro" id="IPR000281">
    <property type="entry name" value="HTH_RpiR"/>
</dbReference>
<reference evidence="6 7" key="1">
    <citation type="submission" date="2012-02" db="EMBL/GenBank/DDBJ databases">
        <title>Whole genome shotgun sequence of Gordonia sputi NBRC 100414.</title>
        <authorList>
            <person name="Yoshida I."/>
            <person name="Hosoyama A."/>
            <person name="Tsuchikane K."/>
            <person name="Katsumata H."/>
            <person name="Yamazaki S."/>
            <person name="Fujita N."/>
        </authorList>
    </citation>
    <scope>NUCLEOTIDE SEQUENCE [LARGE SCALE GENOMIC DNA]</scope>
    <source>
        <strain evidence="6 7">NBRC 100414</strain>
    </source>
</reference>
<keyword evidence="1" id="KW-0805">Transcription regulation</keyword>
<accession>H5TXZ0</accession>
<dbReference type="Gene3D" id="3.40.50.10490">
    <property type="entry name" value="Glucose-6-phosphate isomerase like protein, domain 1"/>
    <property type="match status" value="1"/>
</dbReference>
<feature type="domain" description="HTH rpiR-type" evidence="5">
    <location>
        <begin position="9"/>
        <end position="85"/>
    </location>
</feature>
<dbReference type="Gene3D" id="1.10.10.10">
    <property type="entry name" value="Winged helix-like DNA-binding domain superfamily/Winged helix DNA-binding domain"/>
    <property type="match status" value="1"/>
</dbReference>
<dbReference type="Pfam" id="PF01380">
    <property type="entry name" value="SIS"/>
    <property type="match status" value="1"/>
</dbReference>
<evidence type="ECO:0000256" key="3">
    <source>
        <dbReference type="ARBA" id="ARBA00023163"/>
    </source>
</evidence>
<organism evidence="6 7">
    <name type="scientific">Gordonia sputi NBRC 100414</name>
    <dbReference type="NCBI Taxonomy" id="1089453"/>
    <lineage>
        <taxon>Bacteria</taxon>
        <taxon>Bacillati</taxon>
        <taxon>Actinomycetota</taxon>
        <taxon>Actinomycetes</taxon>
        <taxon>Mycobacteriales</taxon>
        <taxon>Gordoniaceae</taxon>
        <taxon>Gordonia</taxon>
    </lineage>
</organism>
<gene>
    <name evidence="6" type="ORF">GOSPT_044_00050</name>
</gene>
<dbReference type="InterPro" id="IPR036388">
    <property type="entry name" value="WH-like_DNA-bd_sf"/>
</dbReference>
<dbReference type="Proteomes" id="UP000005845">
    <property type="component" value="Unassembled WGS sequence"/>
</dbReference>
<dbReference type="InterPro" id="IPR046348">
    <property type="entry name" value="SIS_dom_sf"/>
</dbReference>
<dbReference type="InterPro" id="IPR001347">
    <property type="entry name" value="SIS_dom"/>
</dbReference>
<proteinExistence type="predicted"/>
<name>H5TXZ0_9ACTN</name>
<protein>
    <submittedName>
        <fullName evidence="6">Putative RpiR family transcriptional regulator</fullName>
    </submittedName>
</protein>
<dbReference type="PROSITE" id="PS51071">
    <property type="entry name" value="HTH_RPIR"/>
    <property type="match status" value="1"/>
</dbReference>
<keyword evidence="3" id="KW-0804">Transcription</keyword>
<dbReference type="GO" id="GO:0097367">
    <property type="term" value="F:carbohydrate derivative binding"/>
    <property type="evidence" value="ECO:0007669"/>
    <property type="project" value="InterPro"/>
</dbReference>
<dbReference type="AlphaFoldDB" id="H5TXZ0"/>
<dbReference type="EMBL" id="BAFC01000044">
    <property type="protein sequence ID" value="GAB38348.1"/>
    <property type="molecule type" value="Genomic_DNA"/>
</dbReference>